<organism evidence="2">
    <name type="scientific">Paenibacillus sp. BIHB 4019</name>
    <dbReference type="NCBI Taxonomy" id="1870819"/>
    <lineage>
        <taxon>Bacteria</taxon>
        <taxon>Bacillati</taxon>
        <taxon>Bacillota</taxon>
        <taxon>Bacilli</taxon>
        <taxon>Bacillales</taxon>
        <taxon>Paenibacillaceae</taxon>
        <taxon>Paenibacillus</taxon>
    </lineage>
</organism>
<reference evidence="2" key="1">
    <citation type="submission" date="2016-08" db="EMBL/GenBank/DDBJ databases">
        <title>Complete Genome Seqeunce of Paenibacillus sp. BIHB 4019 from tea rhizoplane.</title>
        <authorList>
            <person name="Thakur R."/>
            <person name="Swarnkar M.K."/>
            <person name="Gulati A."/>
        </authorList>
    </citation>
    <scope>NUCLEOTIDE SEQUENCE [LARGE SCALE GENOMIC DNA]</scope>
    <source>
        <strain evidence="2">BIHB4019</strain>
    </source>
</reference>
<feature type="transmembrane region" description="Helical" evidence="1">
    <location>
        <begin position="6"/>
        <end position="26"/>
    </location>
</feature>
<name>A0A1B2DED6_9BACL</name>
<sequence>MLFYVILVLSFYAAALGMVFLACFIYNKEQSELLHSCVLLRSLLRFFPASLFYKGEIYDENCTGI</sequence>
<dbReference type="AlphaFoldDB" id="A0A1B2DED6"/>
<keyword evidence="1" id="KW-1133">Transmembrane helix</keyword>
<protein>
    <submittedName>
        <fullName evidence="2">Uncharacterized protein</fullName>
    </submittedName>
</protein>
<evidence type="ECO:0000256" key="1">
    <source>
        <dbReference type="SAM" id="Phobius"/>
    </source>
</evidence>
<proteinExistence type="predicted"/>
<keyword evidence="1" id="KW-0812">Transmembrane</keyword>
<gene>
    <name evidence="2" type="ORF">BBD42_06170</name>
</gene>
<dbReference type="EMBL" id="CP016808">
    <property type="protein sequence ID" value="ANY66088.1"/>
    <property type="molecule type" value="Genomic_DNA"/>
</dbReference>
<accession>A0A1B2DED6</accession>
<keyword evidence="1" id="KW-0472">Membrane</keyword>
<evidence type="ECO:0000313" key="2">
    <source>
        <dbReference type="EMBL" id="ANY66088.1"/>
    </source>
</evidence>